<evidence type="ECO:0000256" key="3">
    <source>
        <dbReference type="ARBA" id="ARBA00022840"/>
    </source>
</evidence>
<keyword evidence="3 5" id="KW-0067">ATP-binding</keyword>
<dbReference type="PANTHER" id="PTHR23073">
    <property type="entry name" value="26S PROTEASOME REGULATORY SUBUNIT"/>
    <property type="match status" value="1"/>
</dbReference>
<reference evidence="5" key="2">
    <citation type="submission" date="2019-07" db="EMBL/GenBank/DDBJ databases">
        <authorList>
            <person name="Papic B."/>
        </authorList>
    </citation>
    <scope>NUCLEOTIDE SEQUENCE [LARGE SCALE GENOMIC DNA]</scope>
    <source>
        <strain evidence="5">L8b</strain>
    </source>
</reference>
<dbReference type="InterPro" id="IPR003959">
    <property type="entry name" value="ATPase_AAA_core"/>
</dbReference>
<evidence type="ECO:0000259" key="4">
    <source>
        <dbReference type="SMART" id="SM00382"/>
    </source>
</evidence>
<name>A0A553UQD1_9HELI</name>
<dbReference type="GO" id="GO:0005524">
    <property type="term" value="F:ATP binding"/>
    <property type="evidence" value="ECO:0007669"/>
    <property type="project" value="UniProtKB-KW"/>
</dbReference>
<dbReference type="Gene3D" id="3.40.50.300">
    <property type="entry name" value="P-loop containing nucleotide triphosphate hydrolases"/>
    <property type="match status" value="1"/>
</dbReference>
<keyword evidence="2" id="KW-0547">Nucleotide-binding</keyword>
<proteinExistence type="inferred from homology"/>
<comment type="similarity">
    <text evidence="1">Belongs to the AAA ATPase family.</text>
</comment>
<feature type="domain" description="AAA+ ATPase" evidence="4">
    <location>
        <begin position="359"/>
        <end position="497"/>
    </location>
</feature>
<protein>
    <submittedName>
        <fullName evidence="5">ATP-binding protein</fullName>
    </submittedName>
</protein>
<dbReference type="InterPro" id="IPR003593">
    <property type="entry name" value="AAA+_ATPase"/>
</dbReference>
<dbReference type="InterPro" id="IPR050221">
    <property type="entry name" value="26S_Proteasome_ATPase"/>
</dbReference>
<dbReference type="SMART" id="SM00382">
    <property type="entry name" value="AAA"/>
    <property type="match status" value="1"/>
</dbReference>
<comment type="caution">
    <text evidence="5">The sequence shown here is derived from an EMBL/GenBank/DDBJ whole genome shotgun (WGS) entry which is preliminary data.</text>
</comment>
<dbReference type="Pfam" id="PF00004">
    <property type="entry name" value="AAA"/>
    <property type="match status" value="1"/>
</dbReference>
<dbReference type="EMBL" id="VKGC01000015">
    <property type="protein sequence ID" value="TSA82392.1"/>
    <property type="molecule type" value="Genomic_DNA"/>
</dbReference>
<reference evidence="5" key="1">
    <citation type="submission" date="2019-07" db="EMBL/GenBank/DDBJ databases">
        <title>Helicobacter labacensis sp. nov., Helicobacter mehlei sp. nov. and Helicobacter vulpis sp. nov., isolated from gastric mucosa of red fox (Vulpis vulpis).</title>
        <authorList>
            <person name="Kusar D."/>
            <person name="Gruntar I."/>
            <person name="Pate M."/>
            <person name="Zajc U."/>
            <person name="Ocepek M."/>
        </authorList>
    </citation>
    <scope>NUCLEOTIDE SEQUENCE [LARGE SCALE GENOMIC DNA]</scope>
    <source>
        <strain evidence="5">L8b</strain>
    </source>
</reference>
<dbReference type="Proteomes" id="UP000319322">
    <property type="component" value="Unassembled WGS sequence"/>
</dbReference>
<evidence type="ECO:0000256" key="2">
    <source>
        <dbReference type="ARBA" id="ARBA00022741"/>
    </source>
</evidence>
<dbReference type="InterPro" id="IPR027417">
    <property type="entry name" value="P-loop_NTPase"/>
</dbReference>
<accession>A0A553UQD1</accession>
<dbReference type="AlphaFoldDB" id="A0A553UQD1"/>
<dbReference type="RefSeq" id="WP_120948651.1">
    <property type="nucleotide sequence ID" value="NZ_QXQP01000018.1"/>
</dbReference>
<organism evidence="5 6">
    <name type="scientific">Helicobacter mehlei</name>
    <dbReference type="NCBI Taxonomy" id="2316080"/>
    <lineage>
        <taxon>Bacteria</taxon>
        <taxon>Pseudomonadati</taxon>
        <taxon>Campylobacterota</taxon>
        <taxon>Epsilonproteobacteria</taxon>
        <taxon>Campylobacterales</taxon>
        <taxon>Helicobacteraceae</taxon>
        <taxon>Helicobacter</taxon>
    </lineage>
</organism>
<evidence type="ECO:0000313" key="5">
    <source>
        <dbReference type="EMBL" id="TSA82392.1"/>
    </source>
</evidence>
<evidence type="ECO:0000313" key="6">
    <source>
        <dbReference type="Proteomes" id="UP000319322"/>
    </source>
</evidence>
<keyword evidence="6" id="KW-1185">Reference proteome</keyword>
<sequence>MTLPYFVDFIQVKDVQQARIFYALKCHTQEALILQYMAQEYLKGHGDIEVVSLLDMLFAARQIEALPYLQHIKNLLDLEWIVLEKRSRRSEVLLLELLESSIALSTSFFKLAQEGHSAQGLLDITPYDDHLDYFNDWFLKIELLQKLAMQTNKPHSPARFKIQEQLQLLEHKISARNKLTKTPLSVQKFLQKHNLSPKEEIIFFALLKDEYARDYGKEDEPLNHHQILLTLLGADGSTRAQNAILLAPTSPLIKKKIMDFEELLDPFEQGLVRQFFLHESVLSAITSPSPHTKGVPTLKHILKDNDIFEALEPKANLDEVVLSQKTKETLEVLLKQIDPQMQKRLREWGIKEDKSHKDVEAKIIFYGPPGTGKTMSALALAKSLKKEVLGFDCSKILSMYVGESEKNVRKIFDDYHKIAKQCKSAPILFLDEADQFLSTRTTASSGADKMHNQMQNIFLHQIEKFEGVLIATTNLLETLDVAFSRRFNHKIEFKPPTFEQRVQLWQKYLPRHAPYAPTQTLESLAHTLARHSLTGGQIALIVKNTACKVATYPNPLFSLEDFLVEIKKEKQGNFDQAKNIGFGV</sequence>
<evidence type="ECO:0000256" key="1">
    <source>
        <dbReference type="ARBA" id="ARBA00006914"/>
    </source>
</evidence>
<dbReference type="CDD" id="cd19481">
    <property type="entry name" value="RecA-like_protease"/>
    <property type="match status" value="1"/>
</dbReference>
<dbReference type="OrthoDB" id="9802352at2"/>
<dbReference type="SUPFAM" id="SSF52540">
    <property type="entry name" value="P-loop containing nucleoside triphosphate hydrolases"/>
    <property type="match status" value="1"/>
</dbReference>
<dbReference type="GO" id="GO:0016887">
    <property type="term" value="F:ATP hydrolysis activity"/>
    <property type="evidence" value="ECO:0007669"/>
    <property type="project" value="InterPro"/>
</dbReference>
<gene>
    <name evidence="5" type="ORF">FNE76_05945</name>
</gene>